<sequence length="289" mass="31754">MTLPFTYATAPDQHTAVLGVKLAYRSLGVTQGVPLLLNTHFRGTMDHWDPVFLDSIAAKRHVILFDNAGVGRSEGEVPLTYAGWAKYGSGLMAALGIEQYDVFGFSMGGFVAQLIALEDPLHVRRLILAGTGPSAGDGVMGSAPGPFEELLSASDEQSNHAAFVKHFFSHSAAKQQKGEQWWERMTHARSNRSDYVGAEGTRCQVSALQRFFSPEHAAEGTYDRLDQIKIPVLIANGSNDVLIATDNSIVLWRRLINAPTHLHLYPDSGHGFLDEFSEHFSQLINDFLE</sequence>
<reference evidence="2" key="1">
    <citation type="journal article" date="2018" name="Mol. Biol. Evol.">
        <title>Broad Genomic Sampling Reveals a Smut Pathogenic Ancestry of the Fungal Clade Ustilaginomycotina.</title>
        <authorList>
            <person name="Kijpornyongpan T."/>
            <person name="Mondo S.J."/>
            <person name="Barry K."/>
            <person name="Sandor L."/>
            <person name="Lee J."/>
            <person name="Lipzen A."/>
            <person name="Pangilinan J."/>
            <person name="LaButti K."/>
            <person name="Hainaut M."/>
            <person name="Henrissat B."/>
            <person name="Grigoriev I.V."/>
            <person name="Spatafora J.W."/>
            <person name="Aime M.C."/>
        </authorList>
    </citation>
    <scope>NUCLEOTIDE SEQUENCE [LARGE SCALE GENOMIC DNA]</scope>
    <source>
        <strain evidence="2">MCA 4198</strain>
    </source>
</reference>
<dbReference type="Pfam" id="PF00561">
    <property type="entry name" value="Abhydrolase_1"/>
    <property type="match status" value="1"/>
</dbReference>
<accession>A0A316YQW1</accession>
<dbReference type="InterPro" id="IPR029058">
    <property type="entry name" value="AB_hydrolase_fold"/>
</dbReference>
<protein>
    <submittedName>
        <fullName evidence="2">Alpha/beta-hydrolase</fullName>
    </submittedName>
</protein>
<keyword evidence="2" id="KW-0378">Hydrolase</keyword>
<evidence type="ECO:0000313" key="3">
    <source>
        <dbReference type="Proteomes" id="UP000245768"/>
    </source>
</evidence>
<dbReference type="InterPro" id="IPR050471">
    <property type="entry name" value="AB_hydrolase"/>
</dbReference>
<dbReference type="Gene3D" id="3.40.50.1820">
    <property type="entry name" value="alpha/beta hydrolase"/>
    <property type="match status" value="1"/>
</dbReference>
<dbReference type="Proteomes" id="UP000245768">
    <property type="component" value="Unassembled WGS sequence"/>
</dbReference>
<dbReference type="STRING" id="215250.A0A316YQW1"/>
<dbReference type="SUPFAM" id="SSF53474">
    <property type="entry name" value="alpha/beta-Hydrolases"/>
    <property type="match status" value="1"/>
</dbReference>
<feature type="domain" description="AB hydrolase-1" evidence="1">
    <location>
        <begin position="42"/>
        <end position="275"/>
    </location>
</feature>
<dbReference type="EMBL" id="KZ819636">
    <property type="protein sequence ID" value="PWN91058.1"/>
    <property type="molecule type" value="Genomic_DNA"/>
</dbReference>
<organism evidence="2 3">
    <name type="scientific">Acaromyces ingoldii</name>
    <dbReference type="NCBI Taxonomy" id="215250"/>
    <lineage>
        <taxon>Eukaryota</taxon>
        <taxon>Fungi</taxon>
        <taxon>Dikarya</taxon>
        <taxon>Basidiomycota</taxon>
        <taxon>Ustilaginomycotina</taxon>
        <taxon>Exobasidiomycetes</taxon>
        <taxon>Exobasidiales</taxon>
        <taxon>Cryptobasidiaceae</taxon>
        <taxon>Acaromyces</taxon>
    </lineage>
</organism>
<dbReference type="GO" id="GO:0016787">
    <property type="term" value="F:hydrolase activity"/>
    <property type="evidence" value="ECO:0007669"/>
    <property type="project" value="UniProtKB-KW"/>
</dbReference>
<dbReference type="PANTHER" id="PTHR43433">
    <property type="entry name" value="HYDROLASE, ALPHA/BETA FOLD FAMILY PROTEIN"/>
    <property type="match status" value="1"/>
</dbReference>
<evidence type="ECO:0000313" key="2">
    <source>
        <dbReference type="EMBL" id="PWN91058.1"/>
    </source>
</evidence>
<dbReference type="InParanoid" id="A0A316YQW1"/>
<dbReference type="PRINTS" id="PR00111">
    <property type="entry name" value="ABHYDROLASE"/>
</dbReference>
<keyword evidence="3" id="KW-1185">Reference proteome</keyword>
<evidence type="ECO:0000259" key="1">
    <source>
        <dbReference type="Pfam" id="PF00561"/>
    </source>
</evidence>
<gene>
    <name evidence="2" type="ORF">FA10DRAFT_302235</name>
</gene>
<dbReference type="AlphaFoldDB" id="A0A316YQW1"/>
<dbReference type="PANTHER" id="PTHR43433:SF5">
    <property type="entry name" value="AB HYDROLASE-1 DOMAIN-CONTAINING PROTEIN"/>
    <property type="match status" value="1"/>
</dbReference>
<name>A0A316YQW1_9BASI</name>
<dbReference type="RefSeq" id="XP_025378256.1">
    <property type="nucleotide sequence ID" value="XM_025525082.1"/>
</dbReference>
<dbReference type="GeneID" id="37046998"/>
<dbReference type="OrthoDB" id="8119704at2759"/>
<dbReference type="InterPro" id="IPR000073">
    <property type="entry name" value="AB_hydrolase_1"/>
</dbReference>
<proteinExistence type="predicted"/>